<gene>
    <name evidence="1" type="ORF">CEV32_0195</name>
</gene>
<comment type="caution">
    <text evidence="1">The sequence shown here is derived from an EMBL/GenBank/DDBJ whole genome shotgun (WGS) entry which is preliminary data.</text>
</comment>
<organism evidence="1 2">
    <name type="scientific">Brucella rhizosphaerae</name>
    <dbReference type="NCBI Taxonomy" id="571254"/>
    <lineage>
        <taxon>Bacteria</taxon>
        <taxon>Pseudomonadati</taxon>
        <taxon>Pseudomonadota</taxon>
        <taxon>Alphaproteobacteria</taxon>
        <taxon>Hyphomicrobiales</taxon>
        <taxon>Brucellaceae</taxon>
        <taxon>Brucella/Ochrobactrum group</taxon>
        <taxon>Brucella</taxon>
    </lineage>
</organism>
<proteinExistence type="predicted"/>
<dbReference type="AlphaFoldDB" id="A0A256FH61"/>
<evidence type="ECO:0000313" key="1">
    <source>
        <dbReference type="EMBL" id="OYR14197.1"/>
    </source>
</evidence>
<sequence length="58" mass="6435">MRLSMSEKPVPNFQQHTLIMSLLNPLPKVCKPGTPRTEINCAQIFNQKTGLTDAAVPK</sequence>
<accession>A0A256FH61</accession>
<protein>
    <submittedName>
        <fullName evidence="1">Uncharacterized protein</fullName>
    </submittedName>
</protein>
<dbReference type="EMBL" id="NNRK01000026">
    <property type="protein sequence ID" value="OYR14197.1"/>
    <property type="molecule type" value="Genomic_DNA"/>
</dbReference>
<keyword evidence="2" id="KW-1185">Reference proteome</keyword>
<name>A0A256FH61_9HYPH</name>
<reference evidence="1 2" key="1">
    <citation type="submission" date="2017-07" db="EMBL/GenBank/DDBJ databases">
        <title>Phylogenetic study on the rhizospheric bacterium Ochrobactrum sp. A44.</title>
        <authorList>
            <person name="Krzyzanowska D.M."/>
            <person name="Ossowicki A."/>
            <person name="Rajewska M."/>
            <person name="Maciag T."/>
            <person name="Kaczynski Z."/>
            <person name="Czerwicka M."/>
            <person name="Jafra S."/>
        </authorList>
    </citation>
    <scope>NUCLEOTIDE SEQUENCE [LARGE SCALE GENOMIC DNA]</scope>
    <source>
        <strain evidence="1 2">PR17</strain>
    </source>
</reference>
<evidence type="ECO:0000313" key="2">
    <source>
        <dbReference type="Proteomes" id="UP000216345"/>
    </source>
</evidence>
<dbReference type="Proteomes" id="UP000216345">
    <property type="component" value="Unassembled WGS sequence"/>
</dbReference>